<dbReference type="AlphaFoldDB" id="A0A4Y1ZPZ1"/>
<name>A0A4Y1ZPZ1_ARAVE</name>
<accession>A0A4Y1ZPZ1</accession>
<comment type="caution">
    <text evidence="2">The sequence shown here is derived from an EMBL/GenBank/DDBJ whole genome shotgun (WGS) entry which is preliminary data.</text>
</comment>
<gene>
    <name evidence="1" type="ORF">AVEN_32460_1</name>
    <name evidence="2" type="ORF">AVEN_91995_1</name>
</gene>
<protein>
    <submittedName>
        <fullName evidence="2">Uncharacterized protein</fullName>
    </submittedName>
</protein>
<proteinExistence type="predicted"/>
<evidence type="ECO:0000313" key="2">
    <source>
        <dbReference type="EMBL" id="GBL62306.1"/>
    </source>
</evidence>
<reference evidence="2 3" key="1">
    <citation type="journal article" date="2019" name="Sci. Rep.">
        <title>Orb-weaving spider Araneus ventricosus genome elucidates the spidroin gene catalogue.</title>
        <authorList>
            <person name="Kono N."/>
            <person name="Nakamura H."/>
            <person name="Ohtoshi R."/>
            <person name="Moran D.A.P."/>
            <person name="Shinohara A."/>
            <person name="Yoshida Y."/>
            <person name="Fujiwara M."/>
            <person name="Mori M."/>
            <person name="Tomita M."/>
            <person name="Arakawa K."/>
        </authorList>
    </citation>
    <scope>NUCLEOTIDE SEQUENCE [LARGE SCALE GENOMIC DNA]</scope>
</reference>
<evidence type="ECO:0000313" key="1">
    <source>
        <dbReference type="EMBL" id="GBL61713.1"/>
    </source>
</evidence>
<dbReference type="EMBL" id="BGPR01076727">
    <property type="protein sequence ID" value="GBL62306.1"/>
    <property type="molecule type" value="Genomic_DNA"/>
</dbReference>
<dbReference type="Proteomes" id="UP000499080">
    <property type="component" value="Unassembled WGS sequence"/>
</dbReference>
<sequence length="111" mass="13004">MRKKRNLSYALLLPFDRMWHNCLIYKLIENNLLHYLIDILTLFLQNRTFKVKLNSTLSETDIIKAGTPQGSILRPLLCTNYTADFRKHNHIINCFFAYDTEILAQTALTSL</sequence>
<dbReference type="EMBL" id="BGPR01076597">
    <property type="protein sequence ID" value="GBL61713.1"/>
    <property type="molecule type" value="Genomic_DNA"/>
</dbReference>
<organism evidence="2 3">
    <name type="scientific">Araneus ventricosus</name>
    <name type="common">Orbweaver spider</name>
    <name type="synonym">Epeira ventricosa</name>
    <dbReference type="NCBI Taxonomy" id="182803"/>
    <lineage>
        <taxon>Eukaryota</taxon>
        <taxon>Metazoa</taxon>
        <taxon>Ecdysozoa</taxon>
        <taxon>Arthropoda</taxon>
        <taxon>Chelicerata</taxon>
        <taxon>Arachnida</taxon>
        <taxon>Araneae</taxon>
        <taxon>Araneomorphae</taxon>
        <taxon>Entelegynae</taxon>
        <taxon>Araneoidea</taxon>
        <taxon>Araneidae</taxon>
        <taxon>Araneus</taxon>
    </lineage>
</organism>
<dbReference type="OrthoDB" id="10065625at2759"/>
<keyword evidence="3" id="KW-1185">Reference proteome</keyword>
<evidence type="ECO:0000313" key="3">
    <source>
        <dbReference type="Proteomes" id="UP000499080"/>
    </source>
</evidence>